<dbReference type="AlphaFoldDB" id="A0A6L3SXR4"/>
<dbReference type="Proteomes" id="UP000474159">
    <property type="component" value="Unassembled WGS sequence"/>
</dbReference>
<evidence type="ECO:0000313" key="2">
    <source>
        <dbReference type="EMBL" id="KAB1077897.1"/>
    </source>
</evidence>
<protein>
    <submittedName>
        <fullName evidence="2">Uncharacterized protein</fullName>
    </submittedName>
</protein>
<proteinExistence type="predicted"/>
<keyword evidence="3" id="KW-1185">Reference proteome</keyword>
<dbReference type="EMBL" id="VZZK01000017">
    <property type="protein sequence ID" value="KAB1077897.1"/>
    <property type="molecule type" value="Genomic_DNA"/>
</dbReference>
<name>A0A6L3SXR4_9HYPH</name>
<evidence type="ECO:0000256" key="1">
    <source>
        <dbReference type="SAM" id="MobiDB-lite"/>
    </source>
</evidence>
<organism evidence="2 3">
    <name type="scientific">Methylobacterium soli</name>
    <dbReference type="NCBI Taxonomy" id="553447"/>
    <lineage>
        <taxon>Bacteria</taxon>
        <taxon>Pseudomonadati</taxon>
        <taxon>Pseudomonadota</taxon>
        <taxon>Alphaproteobacteria</taxon>
        <taxon>Hyphomicrobiales</taxon>
        <taxon>Methylobacteriaceae</taxon>
        <taxon>Methylobacterium</taxon>
    </lineage>
</organism>
<reference evidence="2 3" key="1">
    <citation type="submission" date="2019-09" db="EMBL/GenBank/DDBJ databases">
        <title>YIM 48816 draft genome.</title>
        <authorList>
            <person name="Jiang L."/>
        </authorList>
    </citation>
    <scope>NUCLEOTIDE SEQUENCE [LARGE SCALE GENOMIC DNA]</scope>
    <source>
        <strain evidence="2 3">YIM 48816</strain>
    </source>
</reference>
<comment type="caution">
    <text evidence="2">The sequence shown here is derived from an EMBL/GenBank/DDBJ whole genome shotgun (WGS) entry which is preliminary data.</text>
</comment>
<accession>A0A6L3SXR4</accession>
<dbReference type="RefSeq" id="WP_151001382.1">
    <property type="nucleotide sequence ID" value="NZ_VZZK01000017.1"/>
</dbReference>
<evidence type="ECO:0000313" key="3">
    <source>
        <dbReference type="Proteomes" id="UP000474159"/>
    </source>
</evidence>
<sequence>MNREPDTPRRQATPTAPEGRQADRDAEPGPHSPPPARSTEKGPESGGYERGQHDSAPTNRKGGYGAG</sequence>
<gene>
    <name evidence="2" type="ORF">F6X53_16955</name>
</gene>
<feature type="region of interest" description="Disordered" evidence="1">
    <location>
        <begin position="1"/>
        <end position="67"/>
    </location>
</feature>